<gene>
    <name evidence="5" type="primary">Cda5</name>
</gene>
<feature type="compositionally biased region" description="Pro residues" evidence="1">
    <location>
        <begin position="630"/>
        <end position="642"/>
    </location>
</feature>
<dbReference type="InterPro" id="IPR002509">
    <property type="entry name" value="NODB_dom"/>
</dbReference>
<feature type="compositionally biased region" description="Low complexity" evidence="1">
    <location>
        <begin position="1415"/>
        <end position="1448"/>
    </location>
</feature>
<dbReference type="InterPro" id="IPR002557">
    <property type="entry name" value="Chitin-bd_dom"/>
</dbReference>
<feature type="region of interest" description="Disordered" evidence="1">
    <location>
        <begin position="1195"/>
        <end position="1259"/>
    </location>
</feature>
<dbReference type="PANTHER" id="PTHR45985:SF12">
    <property type="entry name" value="CHITIN DEACETYLASE-LIKE 5, ISOFORM B"/>
    <property type="match status" value="1"/>
</dbReference>
<name>A0A6I8VZA4_DROPS</name>
<feature type="region of interest" description="Disordered" evidence="1">
    <location>
        <begin position="940"/>
        <end position="961"/>
    </location>
</feature>
<feature type="compositionally biased region" description="Low complexity" evidence="1">
    <location>
        <begin position="1197"/>
        <end position="1221"/>
    </location>
</feature>
<feature type="region of interest" description="Disordered" evidence="1">
    <location>
        <begin position="1044"/>
        <end position="1065"/>
    </location>
</feature>
<feature type="compositionally biased region" description="Polar residues" evidence="1">
    <location>
        <begin position="1248"/>
        <end position="1259"/>
    </location>
</feature>
<dbReference type="InterPro" id="IPR052740">
    <property type="entry name" value="CE4"/>
</dbReference>
<dbReference type="SUPFAM" id="SSF57625">
    <property type="entry name" value="Invertebrate chitin-binding proteins"/>
    <property type="match status" value="1"/>
</dbReference>
<feature type="chain" id="PRO_5026156701" evidence="2">
    <location>
        <begin position="29"/>
        <end position="1889"/>
    </location>
</feature>
<feature type="region of interest" description="Disordered" evidence="1">
    <location>
        <begin position="1378"/>
        <end position="1462"/>
    </location>
</feature>
<feature type="region of interest" description="Disordered" evidence="1">
    <location>
        <begin position="880"/>
        <end position="920"/>
    </location>
</feature>
<dbReference type="GO" id="GO:0005576">
    <property type="term" value="C:extracellular region"/>
    <property type="evidence" value="ECO:0007669"/>
    <property type="project" value="InterPro"/>
</dbReference>
<feature type="region of interest" description="Disordered" evidence="1">
    <location>
        <begin position="555"/>
        <end position="593"/>
    </location>
</feature>
<feature type="domain" description="Chitin-binding type-2" evidence="3">
    <location>
        <begin position="55"/>
        <end position="110"/>
    </location>
</feature>
<feature type="signal peptide" evidence="2">
    <location>
        <begin position="1"/>
        <end position="28"/>
    </location>
</feature>
<dbReference type="RefSeq" id="XP_033236397.1">
    <property type="nucleotide sequence ID" value="XM_033380506.1"/>
</dbReference>
<feature type="compositionally biased region" description="Low complexity" evidence="1">
    <location>
        <begin position="1088"/>
        <end position="1115"/>
    </location>
</feature>
<feature type="region of interest" description="Disordered" evidence="1">
    <location>
        <begin position="625"/>
        <end position="685"/>
    </location>
</feature>
<feature type="compositionally biased region" description="Polar residues" evidence="1">
    <location>
        <begin position="497"/>
        <end position="507"/>
    </location>
</feature>
<feature type="compositionally biased region" description="Polar residues" evidence="1">
    <location>
        <begin position="909"/>
        <end position="918"/>
    </location>
</feature>
<dbReference type="PROSITE" id="PS50940">
    <property type="entry name" value="CHIT_BIND_II"/>
    <property type="match status" value="1"/>
</dbReference>
<keyword evidence="2" id="KW-0732">Signal</keyword>
<dbReference type="InterPro" id="IPR011330">
    <property type="entry name" value="Glyco_hydro/deAcase_b/a-brl"/>
</dbReference>
<dbReference type="SMART" id="SM00494">
    <property type="entry name" value="ChtBD2"/>
    <property type="match status" value="1"/>
</dbReference>
<evidence type="ECO:0000256" key="2">
    <source>
        <dbReference type="SAM" id="SignalP"/>
    </source>
</evidence>
<evidence type="ECO:0000256" key="1">
    <source>
        <dbReference type="SAM" id="MobiDB-lite"/>
    </source>
</evidence>
<dbReference type="SUPFAM" id="SSF88713">
    <property type="entry name" value="Glycoside hydrolase/deacetylase"/>
    <property type="match status" value="1"/>
</dbReference>
<dbReference type="GO" id="GO:0005975">
    <property type="term" value="P:carbohydrate metabolic process"/>
    <property type="evidence" value="ECO:0007669"/>
    <property type="project" value="InterPro"/>
</dbReference>
<dbReference type="GO" id="GO:0016810">
    <property type="term" value="F:hydrolase activity, acting on carbon-nitrogen (but not peptide) bonds"/>
    <property type="evidence" value="ECO:0007669"/>
    <property type="project" value="InterPro"/>
</dbReference>
<dbReference type="GO" id="GO:0008061">
    <property type="term" value="F:chitin binding"/>
    <property type="evidence" value="ECO:0007669"/>
    <property type="project" value="InterPro"/>
</dbReference>
<feature type="region of interest" description="Disordered" evidence="1">
    <location>
        <begin position="1084"/>
        <end position="1159"/>
    </location>
</feature>
<feature type="compositionally biased region" description="Low complexity" evidence="1">
    <location>
        <begin position="941"/>
        <end position="961"/>
    </location>
</feature>
<feature type="region of interest" description="Disordered" evidence="1">
    <location>
        <begin position="113"/>
        <end position="196"/>
    </location>
</feature>
<feature type="region of interest" description="Disordered" evidence="1">
    <location>
        <begin position="1298"/>
        <end position="1327"/>
    </location>
</feature>
<feature type="compositionally biased region" description="Low complexity" evidence="1">
    <location>
        <begin position="470"/>
        <end position="482"/>
    </location>
</feature>
<dbReference type="FunFam" id="3.20.20.370:FF:000003">
    <property type="entry name" value="CLUMA_CG003232, isoform B"/>
    <property type="match status" value="1"/>
</dbReference>
<dbReference type="Pfam" id="PF01522">
    <property type="entry name" value="Polysacc_deac_1"/>
    <property type="match status" value="1"/>
</dbReference>
<dbReference type="Pfam" id="PF01607">
    <property type="entry name" value="CBM_14"/>
    <property type="match status" value="1"/>
</dbReference>
<evidence type="ECO:0000313" key="5">
    <source>
        <dbReference type="RefSeq" id="XP_033236397.1"/>
    </source>
</evidence>
<accession>A0A6I8VZA4</accession>
<protein>
    <submittedName>
        <fullName evidence="5">Mucin-12 isoform X8</fullName>
    </submittedName>
</protein>
<feature type="compositionally biased region" description="Acidic residues" evidence="1">
    <location>
        <begin position="416"/>
        <end position="430"/>
    </location>
</feature>
<dbReference type="CDD" id="cd10975">
    <property type="entry name" value="CE4_CDA_like_2"/>
    <property type="match status" value="1"/>
</dbReference>
<organism evidence="4 5">
    <name type="scientific">Drosophila pseudoobscura pseudoobscura</name>
    <name type="common">Fruit fly</name>
    <dbReference type="NCBI Taxonomy" id="46245"/>
    <lineage>
        <taxon>Eukaryota</taxon>
        <taxon>Metazoa</taxon>
        <taxon>Ecdysozoa</taxon>
        <taxon>Arthropoda</taxon>
        <taxon>Hexapoda</taxon>
        <taxon>Insecta</taxon>
        <taxon>Pterygota</taxon>
        <taxon>Neoptera</taxon>
        <taxon>Endopterygota</taxon>
        <taxon>Diptera</taxon>
        <taxon>Brachycera</taxon>
        <taxon>Muscomorpha</taxon>
        <taxon>Ephydroidea</taxon>
        <taxon>Drosophilidae</taxon>
        <taxon>Drosophila</taxon>
        <taxon>Sophophora</taxon>
    </lineage>
</organism>
<sequence length="1889" mass="209393">MEFSTYRISFLWLLGLCLLLFKTGCTEAQGKRASRITSSRSFGTNVKSTSSNGLSFDCPEEFGYYPHPTDCTQYYVCVFGGALLESCTGGLMYSHELQTCDWPRNVGCELVDTSTERGPARSQSQTQQQHQQHVPSRVRFGSAFGSSGGAPKAPTVAPQYHRSPPQVIQAQVQHIPPPPPELRVPPNPVVTSRGQPKPLLDAQEDIAKLYAEAQETLPPVEEEESDRQQRVYRGQPSTVSQVQRDRDGIIHQASINAIPQSGKLGSYAFGTAYSESLDDEQTLEYELSQNRLEALDVDRRPRKRRDLTVQTTPVADTETQTPTKPEPEANVQAEVPNDSNTSSEVMEPESPSPSAKPSSLLGNSESSNSSNNSQEHYDEAAPAVSKPQKYSSKISQPREKSGSAVIEFDYVNTGADGEEGDDGDGDDSPEDAATGESKRRPRQLRPVTHTSTKWTGPNYRAIDAPPPPHQGYQQHQTGQSYSFGSFNPYLTPPANPGHTQQPFGSHNYNQISPGYPAQAYLHQQQQISAPNQQKPKVVYTGYNLSLPPPPLEDDFRPIAGNYFRSPNGVPSSPRTPLPAQNLQQQQQQQHSSPGDLLPYLIQQLKELKERRKHLQAENFAYFHLENQPITPGPSPGSTPPTPAAQTPFAYYSHSQVSSGDSSKPTQQVTPNGQFSTMGGFYNNQSPDQAPYTANYAGKLVSQYSIGGSTTESNYFQYNVIANQKMKGVYSTAKPNQIGHAAVKVRPPVTPLQVTQSINIVSAPNLAYSRPATGLQQVPFRDFSHLPVGITYAGNLTMPESYQTFTKSITSEAPPTPTSPTTANNKPKLSNFQFNIHEFMANLKSSDLASVNPAINPLMKYFKQVSSDGNGNLRNAVVLRRPVPPSSSSNTGTTTTLSTSTPKTRLRPNLTISTPTIPTTARPLKGYESFIKGIQNQINKQTSTHSASLHTTTTTPTPRIRPTIRTSSITTTLESVDYYDEDYEEDEDILPPSRMPPYMPMSETMAPPRPQLVSTTAPVTESPGKIRGSFQTGFLEATTTRRPFPNFVQLNSRPSNETGAGAGGVPSFINFPSDIFQELKQRLPQLPESTTPTPGAPTPRSTRPSSTPASTSTRVRYTTRPRTRGQQKWMTMAPPASATAAAKGVENNTERAKNESSSASGYYFGKQSHSSIGGLQLNSIHAGGSVSGTDRNRDIEYQQQQQDHQEQQQQQQQPQQQQQYQQPAVRHQQTQSTYRPLELSATPTPPQKPQYSNQPTLTYSTDYDEDINAQIEQDNVYDQPTRSPQRPEQVAIQRLNARPTSTMTPPTRPDVRHYYDTLTTPNSGIGESDYSYSSSGEYAYNSSPGDYDQSEHTLMQVVTDAGRDTRGDYDLIANVVGHTQRKTTKPPATSGQNTQATPAISWSTTKGFTTQTVRATKPTTTSTTTTSTTKTTSTTTPPSPTTTTTTTKPQRNHNRNRGGTIYANQDRDVVATANRGTHPPRTRPTLKPSGTIVSKAQEFVDIYRYPPTRPDPIYPQPTPDKTAAKCRKDVCLLPDCYCGGRDIPGGLNVTEIPQIVLITFDDAINPINIDIYKELFNNKTRKNPNGCPWRATFYLSHEWTDYGMVQDMYSEGHEMASHTVSHSFGEQFSQKKWTREIAGQREILAAYGGVKLSDVRGMRAPFLSVGGNKMYKMLYDSNFTYDSSMPVYENRPPSWPYTLDYKIFHDCMIPPCPTRSYPGVWQVPMVMWQDLNGGRCSMGDACSNPSDAEGVTKMIMKNFERHYTTNRAPFGLFYHAAWFTQPHHKEGFIKFLDAINSMSDVWILTNWQALQWVRDPTPISRINSFQPFQCDYSDRPKRCNNPKVCNLWHKSGVRYMKTCQPCPDIYPWTGKSGIRSSRIDNDNVEEPAAA</sequence>
<feature type="compositionally biased region" description="Pro residues" evidence="1">
    <location>
        <begin position="175"/>
        <end position="188"/>
    </location>
</feature>
<feature type="region of interest" description="Disordered" evidence="1">
    <location>
        <begin position="296"/>
        <end position="507"/>
    </location>
</feature>
<proteinExistence type="predicted"/>
<feature type="region of interest" description="Disordered" evidence="1">
    <location>
        <begin position="215"/>
        <end position="242"/>
    </location>
</feature>
<dbReference type="PANTHER" id="PTHR45985">
    <property type="match status" value="1"/>
</dbReference>
<reference evidence="5" key="1">
    <citation type="submission" date="2025-08" db="UniProtKB">
        <authorList>
            <consortium name="RefSeq"/>
        </authorList>
    </citation>
    <scope>IDENTIFICATION</scope>
    <source>
        <strain evidence="5">MV-25-SWS-2005</strain>
        <tissue evidence="5">Whole body</tissue>
    </source>
</reference>
<keyword evidence="4" id="KW-1185">Reference proteome</keyword>
<feature type="compositionally biased region" description="Polar residues" evidence="1">
    <location>
        <begin position="1385"/>
        <end position="1413"/>
    </location>
</feature>
<feature type="compositionally biased region" description="Low complexity" evidence="1">
    <location>
        <begin position="122"/>
        <end position="133"/>
    </location>
</feature>
<feature type="compositionally biased region" description="Polar residues" evidence="1">
    <location>
        <begin position="1047"/>
        <end position="1057"/>
    </location>
</feature>
<feature type="compositionally biased region" description="Polar residues" evidence="1">
    <location>
        <begin position="568"/>
        <end position="582"/>
    </location>
</feature>
<feature type="compositionally biased region" description="Low complexity" evidence="1">
    <location>
        <begin position="1129"/>
        <end position="1141"/>
    </location>
</feature>
<dbReference type="Proteomes" id="UP000001819">
    <property type="component" value="Chromosome 4"/>
</dbReference>
<evidence type="ECO:0000259" key="3">
    <source>
        <dbReference type="PROSITE" id="PS50940"/>
    </source>
</evidence>
<dbReference type="Gene3D" id="2.170.140.10">
    <property type="entry name" value="Chitin binding domain"/>
    <property type="match status" value="1"/>
</dbReference>
<dbReference type="InterPro" id="IPR036508">
    <property type="entry name" value="Chitin-bd_dom_sf"/>
</dbReference>
<feature type="compositionally biased region" description="Low complexity" evidence="1">
    <location>
        <begin position="342"/>
        <end position="373"/>
    </location>
</feature>
<evidence type="ECO:0000313" key="4">
    <source>
        <dbReference type="Proteomes" id="UP000001819"/>
    </source>
</evidence>
<dbReference type="Gene3D" id="3.20.20.370">
    <property type="entry name" value="Glycoside hydrolase/deacetylase"/>
    <property type="match status" value="1"/>
</dbReference>
<feature type="compositionally biased region" description="Low complexity" evidence="1">
    <location>
        <begin position="880"/>
        <end position="902"/>
    </location>
</feature>
<feature type="compositionally biased region" description="Polar residues" evidence="1">
    <location>
        <begin position="652"/>
        <end position="685"/>
    </location>
</feature>